<dbReference type="RefSeq" id="WP_118280122.1">
    <property type="nucleotide sequence ID" value="NZ_JACOPG010000002.1"/>
</dbReference>
<name>A0ABR7GEF2_9FIRM</name>
<feature type="domain" description="YgjP-like metallopeptidase" evidence="1">
    <location>
        <begin position="24"/>
        <end position="75"/>
    </location>
</feature>
<evidence type="ECO:0000313" key="3">
    <source>
        <dbReference type="Proteomes" id="UP000643810"/>
    </source>
</evidence>
<dbReference type="Pfam" id="PF01863">
    <property type="entry name" value="YgjP-like"/>
    <property type="match status" value="2"/>
</dbReference>
<dbReference type="Gene3D" id="3.30.2010.10">
    <property type="entry name" value="Metalloproteases ('zincins'), catalytic domain"/>
    <property type="match status" value="1"/>
</dbReference>
<sequence length="193" mass="23005">MLTELIIALENEEIEVEIVRSKRRSMALQIRTDGSVLARVPMRVSDRTIRRFVTSHARWIEENRSQMFARRQYLAENPYDIPEWESLTASDKKIAKQKIIERVDYYADCMGIDYGSISMRNQKSRWGSCSSKGNLNFNYRLAYLPQELLDYVVVHELAHRRHMDHSKTFWQEVETYYPNYKECRRTLNDIMLA</sequence>
<keyword evidence="3" id="KW-1185">Reference proteome</keyword>
<dbReference type="CDD" id="cd07344">
    <property type="entry name" value="M48_yhfN_like"/>
    <property type="match status" value="1"/>
</dbReference>
<dbReference type="Proteomes" id="UP000643810">
    <property type="component" value="Unassembled WGS sequence"/>
</dbReference>
<dbReference type="EMBL" id="JACOPG010000002">
    <property type="protein sequence ID" value="MBC5685829.1"/>
    <property type="molecule type" value="Genomic_DNA"/>
</dbReference>
<evidence type="ECO:0000313" key="2">
    <source>
        <dbReference type="EMBL" id="MBC5685829.1"/>
    </source>
</evidence>
<reference evidence="2 3" key="1">
    <citation type="submission" date="2020-08" db="EMBL/GenBank/DDBJ databases">
        <title>Genome public.</title>
        <authorList>
            <person name="Liu C."/>
            <person name="Sun Q."/>
        </authorList>
    </citation>
    <scope>NUCLEOTIDE SEQUENCE [LARGE SCALE GENOMIC DNA]</scope>
    <source>
        <strain evidence="2 3">NSJ-9</strain>
    </source>
</reference>
<dbReference type="PANTHER" id="PTHR30399:SF1">
    <property type="entry name" value="UTP PYROPHOSPHATASE"/>
    <property type="match status" value="1"/>
</dbReference>
<dbReference type="InterPro" id="IPR002725">
    <property type="entry name" value="YgjP-like_metallopeptidase"/>
</dbReference>
<evidence type="ECO:0000259" key="1">
    <source>
        <dbReference type="Pfam" id="PF01863"/>
    </source>
</evidence>
<feature type="domain" description="YgjP-like metallopeptidase" evidence="1">
    <location>
        <begin position="91"/>
        <end position="188"/>
    </location>
</feature>
<accession>A0ABR7GEF2</accession>
<dbReference type="PANTHER" id="PTHR30399">
    <property type="entry name" value="UNCHARACTERIZED PROTEIN YGJP"/>
    <property type="match status" value="1"/>
</dbReference>
<comment type="caution">
    <text evidence="2">The sequence shown here is derived from an EMBL/GenBank/DDBJ whole genome shotgun (WGS) entry which is preliminary data.</text>
</comment>
<dbReference type="InterPro" id="IPR053136">
    <property type="entry name" value="UTP_pyrophosphatase-like"/>
</dbReference>
<protein>
    <submittedName>
        <fullName evidence="2">M48 family metallopeptidase</fullName>
    </submittedName>
</protein>
<proteinExistence type="predicted"/>
<gene>
    <name evidence="2" type="ORF">H8R94_04295</name>
</gene>
<organism evidence="2 3">
    <name type="scientific">Roseburia lenta</name>
    <dbReference type="NCBI Taxonomy" id="2763061"/>
    <lineage>
        <taxon>Bacteria</taxon>
        <taxon>Bacillati</taxon>
        <taxon>Bacillota</taxon>
        <taxon>Clostridia</taxon>
        <taxon>Lachnospirales</taxon>
        <taxon>Lachnospiraceae</taxon>
        <taxon>Roseburia</taxon>
    </lineage>
</organism>